<organism evidence="27 28">
    <name type="scientific">Ancylobacter radicis</name>
    <dbReference type="NCBI Taxonomy" id="2836179"/>
    <lineage>
        <taxon>Bacteria</taxon>
        <taxon>Pseudomonadati</taxon>
        <taxon>Pseudomonadota</taxon>
        <taxon>Alphaproteobacteria</taxon>
        <taxon>Hyphomicrobiales</taxon>
        <taxon>Xanthobacteraceae</taxon>
        <taxon>Ancylobacter</taxon>
    </lineage>
</organism>
<comment type="subcellular location">
    <subcellularLocation>
        <location evidence="1">Lysosome membrane</location>
        <topology evidence="1">Multi-pass membrane protein</topology>
    </subcellularLocation>
</comment>
<evidence type="ECO:0000256" key="21">
    <source>
        <dbReference type="ARBA" id="ARBA00044985"/>
    </source>
</evidence>
<comment type="catalytic activity">
    <reaction evidence="20">
        <text>L-lysyl-glycine(out) = L-lysyl-glycine(in)</text>
        <dbReference type="Rhea" id="RHEA:79407"/>
        <dbReference type="ChEBI" id="CHEBI:191202"/>
    </reaction>
</comment>
<comment type="catalytic activity">
    <reaction evidence="15">
        <text>L-arginyl-L-alpha-amino acid(out) = L-arginyl-L-alpha-amino acid(in)</text>
        <dbReference type="Rhea" id="RHEA:79371"/>
        <dbReference type="ChEBI" id="CHEBI:84315"/>
    </reaction>
</comment>
<comment type="catalytic activity">
    <reaction evidence="14">
        <text>L-aspartyl-L-lysine(out) = L-aspartyl-L-lysine(in)</text>
        <dbReference type="Rhea" id="RHEA:79411"/>
        <dbReference type="ChEBI" id="CHEBI:229953"/>
    </reaction>
</comment>
<evidence type="ECO:0000256" key="15">
    <source>
        <dbReference type="ARBA" id="ARBA00044899"/>
    </source>
</evidence>
<evidence type="ECO:0000256" key="2">
    <source>
        <dbReference type="ARBA" id="ARBA00008335"/>
    </source>
</evidence>
<dbReference type="SUPFAM" id="SSF103473">
    <property type="entry name" value="MFS general substrate transporter"/>
    <property type="match status" value="1"/>
</dbReference>
<feature type="transmembrane region" description="Helical" evidence="25">
    <location>
        <begin position="353"/>
        <end position="376"/>
    </location>
</feature>
<reference evidence="27" key="1">
    <citation type="submission" date="2021-05" db="EMBL/GenBank/DDBJ databases">
        <authorList>
            <person name="Sun Q."/>
            <person name="Inoue M."/>
        </authorList>
    </citation>
    <scope>NUCLEOTIDE SEQUENCE</scope>
    <source>
        <strain evidence="27">VKM B-3255</strain>
    </source>
</reference>
<evidence type="ECO:0000256" key="13">
    <source>
        <dbReference type="ARBA" id="ARBA00044893"/>
    </source>
</evidence>
<keyword evidence="4 25" id="KW-0812">Transmembrane</keyword>
<dbReference type="InterPro" id="IPR011701">
    <property type="entry name" value="MFS"/>
</dbReference>
<dbReference type="Pfam" id="PF07690">
    <property type="entry name" value="MFS_1"/>
    <property type="match status" value="1"/>
</dbReference>
<dbReference type="InterPro" id="IPR052187">
    <property type="entry name" value="MFSD1"/>
</dbReference>
<dbReference type="RefSeq" id="WP_213755374.1">
    <property type="nucleotide sequence ID" value="NZ_JAHCQH010000015.1"/>
</dbReference>
<dbReference type="Proteomes" id="UP001166585">
    <property type="component" value="Unassembled WGS sequence"/>
</dbReference>
<evidence type="ECO:0000256" key="18">
    <source>
        <dbReference type="ARBA" id="ARBA00044912"/>
    </source>
</evidence>
<evidence type="ECO:0000256" key="24">
    <source>
        <dbReference type="ARBA" id="ARBA00046376"/>
    </source>
</evidence>
<keyword evidence="3" id="KW-0813">Transport</keyword>
<evidence type="ECO:0000256" key="11">
    <source>
        <dbReference type="ARBA" id="ARBA00044884"/>
    </source>
</evidence>
<evidence type="ECO:0000256" key="16">
    <source>
        <dbReference type="ARBA" id="ARBA00044900"/>
    </source>
</evidence>
<comment type="catalytic activity">
    <reaction evidence="13">
        <text>L-alpha-aminoacyl-L-lysine(out) = L-alpha-aminoacyl-L-lysine(in)</text>
        <dbReference type="Rhea" id="RHEA:79383"/>
        <dbReference type="ChEBI" id="CHEBI:229966"/>
    </reaction>
</comment>
<evidence type="ECO:0000256" key="5">
    <source>
        <dbReference type="ARBA" id="ARBA00022989"/>
    </source>
</evidence>
<dbReference type="EMBL" id="JAHCQH010000015">
    <property type="protein sequence ID" value="MBS9477635.1"/>
    <property type="molecule type" value="Genomic_DNA"/>
</dbReference>
<dbReference type="PROSITE" id="PS50850">
    <property type="entry name" value="MFS"/>
    <property type="match status" value="1"/>
</dbReference>
<comment type="subunit">
    <text evidence="24">Homodimer. Interacts with lysosomal protein GLMP (via lumenal domain); the interaction starts while both proteins are still in the endoplasmic reticulum and is required for stabilization of MFSD1 in lysosomes but has no direct effect on its targeting to lysosomes or transporter activity.</text>
</comment>
<keyword evidence="6 25" id="KW-0472">Membrane</keyword>
<proteinExistence type="inferred from homology"/>
<dbReference type="Gene3D" id="1.20.1250.20">
    <property type="entry name" value="MFS general substrate transporter like domains"/>
    <property type="match status" value="2"/>
</dbReference>
<comment type="similarity">
    <text evidence="2">Belongs to the major facilitator superfamily.</text>
</comment>
<name>A0ABS5R8Q6_9HYPH</name>
<comment type="catalytic activity">
    <reaction evidence="11">
        <text>L-alpha-aminoacyl-L-histidine(out) = L-alpha-aminoacyl-L-histidine(in)</text>
        <dbReference type="Rhea" id="RHEA:79375"/>
        <dbReference type="ChEBI" id="CHEBI:229967"/>
    </reaction>
</comment>
<dbReference type="PANTHER" id="PTHR23512">
    <property type="entry name" value="MAJOR FACILITATOR SUPERFAMILY DOMAIN-CONTAINING PROTEIN 1"/>
    <property type="match status" value="1"/>
</dbReference>
<comment type="caution">
    <text evidence="27">The sequence shown here is derived from an EMBL/GenBank/DDBJ whole genome shotgun (WGS) entry which is preliminary data.</text>
</comment>
<evidence type="ECO:0000313" key="28">
    <source>
        <dbReference type="Proteomes" id="UP001166585"/>
    </source>
</evidence>
<evidence type="ECO:0000259" key="26">
    <source>
        <dbReference type="PROSITE" id="PS50850"/>
    </source>
</evidence>
<evidence type="ECO:0000256" key="14">
    <source>
        <dbReference type="ARBA" id="ARBA00044898"/>
    </source>
</evidence>
<evidence type="ECO:0000256" key="17">
    <source>
        <dbReference type="ARBA" id="ARBA00044903"/>
    </source>
</evidence>
<evidence type="ECO:0000256" key="10">
    <source>
        <dbReference type="ARBA" id="ARBA00044881"/>
    </source>
</evidence>
<comment type="catalytic activity">
    <reaction evidence="16">
        <text>L-lysyl-L-lysine(out) = L-lysyl-L-lysine(in)</text>
        <dbReference type="Rhea" id="RHEA:79403"/>
        <dbReference type="ChEBI" id="CHEBI:229956"/>
    </reaction>
</comment>
<evidence type="ECO:0000256" key="25">
    <source>
        <dbReference type="SAM" id="Phobius"/>
    </source>
</evidence>
<feature type="transmembrane region" description="Helical" evidence="25">
    <location>
        <begin position="298"/>
        <end position="319"/>
    </location>
</feature>
<feature type="domain" description="Major facilitator superfamily (MFS) profile" evidence="26">
    <location>
        <begin position="20"/>
        <end position="420"/>
    </location>
</feature>
<dbReference type="InterPro" id="IPR020846">
    <property type="entry name" value="MFS_dom"/>
</dbReference>
<feature type="transmembrane region" description="Helical" evidence="25">
    <location>
        <begin position="231"/>
        <end position="251"/>
    </location>
</feature>
<feature type="transmembrane region" description="Helical" evidence="25">
    <location>
        <begin position="143"/>
        <end position="164"/>
    </location>
</feature>
<comment type="catalytic activity">
    <reaction evidence="8">
        <text>L-lysyl-L-alanine(out) = L-lysyl-L-alanine(in)</text>
        <dbReference type="Rhea" id="RHEA:79399"/>
        <dbReference type="ChEBI" id="CHEBI:229954"/>
    </reaction>
</comment>
<feature type="transmembrane region" description="Helical" evidence="25">
    <location>
        <begin position="120"/>
        <end position="137"/>
    </location>
</feature>
<gene>
    <name evidence="27" type="ORF">KIP89_10995</name>
</gene>
<comment type="catalytic activity">
    <reaction evidence="9">
        <text>L-histidyl-glycine(out) = L-histidyl-glycine(in)</text>
        <dbReference type="Rhea" id="RHEA:79395"/>
        <dbReference type="ChEBI" id="CHEBI:229957"/>
    </reaction>
</comment>
<comment type="function">
    <text evidence="23">Lysosomal dipeptide uniporter that selectively exports lysine, arginine or histidine-containing dipeptides with a net positive charge from the lysosome lumen into the cytosol. Could play a role in a specific type of protein O-glycosylation indirectly regulating macrophages migration and tissue invasion. Also essential for liver homeostasis.</text>
</comment>
<dbReference type="PANTHER" id="PTHR23512:SF3">
    <property type="entry name" value="MAJOR FACILITATOR SUPERFAMILY DOMAIN-CONTAINING PROTEIN 1"/>
    <property type="match status" value="1"/>
</dbReference>
<evidence type="ECO:0000256" key="22">
    <source>
        <dbReference type="ARBA" id="ARBA00045018"/>
    </source>
</evidence>
<feature type="transmembrane region" description="Helical" evidence="25">
    <location>
        <begin position="325"/>
        <end position="346"/>
    </location>
</feature>
<evidence type="ECO:0000256" key="23">
    <source>
        <dbReference type="ARBA" id="ARBA00045709"/>
    </source>
</evidence>
<comment type="catalytic activity">
    <reaction evidence="12">
        <text>L-lysyl-L-alpha-amino acid(out) = L-lysyl-L-alpha-amino acid(in)</text>
        <dbReference type="Rhea" id="RHEA:79387"/>
        <dbReference type="ChEBI" id="CHEBI:229965"/>
    </reaction>
</comment>
<evidence type="ECO:0000256" key="20">
    <source>
        <dbReference type="ARBA" id="ARBA00044924"/>
    </source>
</evidence>
<keyword evidence="5 25" id="KW-1133">Transmembrane helix</keyword>
<feature type="transmembrane region" description="Helical" evidence="25">
    <location>
        <begin position="19"/>
        <end position="38"/>
    </location>
</feature>
<feature type="transmembrane region" description="Helical" evidence="25">
    <location>
        <begin position="50"/>
        <end position="67"/>
    </location>
</feature>
<evidence type="ECO:0000256" key="7">
    <source>
        <dbReference type="ARBA" id="ARBA00023228"/>
    </source>
</evidence>
<feature type="transmembrane region" description="Helical" evidence="25">
    <location>
        <begin position="87"/>
        <end position="113"/>
    </location>
</feature>
<evidence type="ECO:0000256" key="6">
    <source>
        <dbReference type="ARBA" id="ARBA00023136"/>
    </source>
</evidence>
<evidence type="ECO:0000256" key="3">
    <source>
        <dbReference type="ARBA" id="ARBA00022448"/>
    </source>
</evidence>
<comment type="catalytic activity">
    <reaction evidence="10">
        <text>L-alpha-aminoacyl-L-arginine(out) = L-alpha-aminoacyl-L-arginine(in)</text>
        <dbReference type="Rhea" id="RHEA:79367"/>
        <dbReference type="ChEBI" id="CHEBI:229968"/>
    </reaction>
</comment>
<sequence length="429" mass="44223">MIIEERAGSAVTSASARGWLIWGTAALFYLYEFFVRVAPAAMEEELQAHFGLTAAALGAAAGAYYFIYSPMQLVSGTMIDRFGPKRVLLVSVAICTFGVFIEVAGSSSAFLVVARFCQGMGSAFAFVGTMYLAAAWFPHSMLALLSGLTTSLGMAGAIIGNAGVARLVDALGWQTALLIAGALGILIGLLIALIIPAGGSAGPVPEVGEPPAERAGIVAALRVVYANPQSWYIGIVGASLYMPLSILGALWGESYIAALTGADRIGASGAVSMMYVGWMIGGPLAGFVSDRFGTRRPLLVGASIATVAVTAVIALLPSASLTGMYALLLLLGLASTSQVVCFAAAVEHNPARVTGTAIAATNMMIMLLGGLGEWGFGELLDLFSAGVEPTPEAFRSAIWLLPAVNLIGLVAALRLTERRVPARLTASPA</sequence>
<protein>
    <recommendedName>
        <fullName evidence="21">Lysosomal dipeptide transporter MFSD1</fullName>
    </recommendedName>
    <alternativeName>
        <fullName evidence="22">Major facilitator superfamily domain-containing protein 1</fullName>
    </alternativeName>
</protein>
<evidence type="ECO:0000256" key="12">
    <source>
        <dbReference type="ARBA" id="ARBA00044891"/>
    </source>
</evidence>
<accession>A0ABS5R8Q6</accession>
<evidence type="ECO:0000256" key="1">
    <source>
        <dbReference type="ARBA" id="ARBA00004155"/>
    </source>
</evidence>
<feature type="transmembrane region" description="Helical" evidence="25">
    <location>
        <begin position="396"/>
        <end position="415"/>
    </location>
</feature>
<comment type="catalytic activity">
    <reaction evidence="18">
        <text>L-histidyl-L-alpha-amino acid(out) = L-histidyl-L-alpha-amino acid(in)</text>
        <dbReference type="Rhea" id="RHEA:79379"/>
        <dbReference type="ChEBI" id="CHEBI:229964"/>
    </reaction>
</comment>
<dbReference type="InterPro" id="IPR036259">
    <property type="entry name" value="MFS_trans_sf"/>
</dbReference>
<keyword evidence="28" id="KW-1185">Reference proteome</keyword>
<feature type="transmembrane region" description="Helical" evidence="25">
    <location>
        <begin position="176"/>
        <end position="195"/>
    </location>
</feature>
<comment type="catalytic activity">
    <reaction evidence="17">
        <text>L-arginyl-glycine(out) = L-arginyl-glycine(in)</text>
        <dbReference type="Rhea" id="RHEA:79391"/>
        <dbReference type="ChEBI" id="CHEBI:229955"/>
    </reaction>
</comment>
<comment type="catalytic activity">
    <reaction evidence="19">
        <text>L-alanyl-L-lysine(out) = L-alanyl-L-lysine(in)</text>
        <dbReference type="Rhea" id="RHEA:79415"/>
        <dbReference type="ChEBI" id="CHEBI:192470"/>
    </reaction>
</comment>
<evidence type="ECO:0000256" key="19">
    <source>
        <dbReference type="ARBA" id="ARBA00044919"/>
    </source>
</evidence>
<evidence type="ECO:0000256" key="9">
    <source>
        <dbReference type="ARBA" id="ARBA00044878"/>
    </source>
</evidence>
<evidence type="ECO:0000256" key="8">
    <source>
        <dbReference type="ARBA" id="ARBA00044876"/>
    </source>
</evidence>
<evidence type="ECO:0000256" key="4">
    <source>
        <dbReference type="ARBA" id="ARBA00022692"/>
    </source>
</evidence>
<keyword evidence="7" id="KW-0458">Lysosome</keyword>
<evidence type="ECO:0000313" key="27">
    <source>
        <dbReference type="EMBL" id="MBS9477635.1"/>
    </source>
</evidence>